<gene>
    <name evidence="1" type="ORF">GCM10010124_17800</name>
</gene>
<dbReference type="EMBL" id="BMQC01000005">
    <property type="protein sequence ID" value="GGK25664.1"/>
    <property type="molecule type" value="Genomic_DNA"/>
</dbReference>
<sequence>MGEGQHLAAELVVQHADLVGTGAGDEAVLVRLLCDRNVHARPRYSDAMTSRHPVPGTCGARRAASLAAAAVLAAGLLAGCGGNNSDTRCDLNSCTVTFNGVDASASILGVEAKVLGVQGEQVTLQVAGQQATLNVGQQAVDVGGFQATLQSADADRVVVRIARP</sequence>
<name>A0A8J3BKC4_9ACTN</name>
<protein>
    <submittedName>
        <fullName evidence="1">Uncharacterized protein</fullName>
    </submittedName>
</protein>
<evidence type="ECO:0000313" key="1">
    <source>
        <dbReference type="EMBL" id="GGK25664.1"/>
    </source>
</evidence>
<reference evidence="1" key="1">
    <citation type="journal article" date="2014" name="Int. J. Syst. Evol. Microbiol.">
        <title>Complete genome sequence of Corynebacterium casei LMG S-19264T (=DSM 44701T), isolated from a smear-ripened cheese.</title>
        <authorList>
            <consortium name="US DOE Joint Genome Institute (JGI-PGF)"/>
            <person name="Walter F."/>
            <person name="Albersmeier A."/>
            <person name="Kalinowski J."/>
            <person name="Ruckert C."/>
        </authorList>
    </citation>
    <scope>NUCLEOTIDE SEQUENCE</scope>
    <source>
        <strain evidence="1">JCM 3091</strain>
    </source>
</reference>
<dbReference type="AlphaFoldDB" id="A0A8J3BKC4"/>
<reference evidence="1" key="2">
    <citation type="submission" date="2020-09" db="EMBL/GenBank/DDBJ databases">
        <authorList>
            <person name="Sun Q."/>
            <person name="Ohkuma M."/>
        </authorList>
    </citation>
    <scope>NUCLEOTIDE SEQUENCE</scope>
    <source>
        <strain evidence="1">JCM 3091</strain>
    </source>
</reference>
<comment type="caution">
    <text evidence="1">The sequence shown here is derived from an EMBL/GenBank/DDBJ whole genome shotgun (WGS) entry which is preliminary data.</text>
</comment>
<accession>A0A8J3BKC4</accession>
<keyword evidence="2" id="KW-1185">Reference proteome</keyword>
<organism evidence="1 2">
    <name type="scientific">Pilimelia terevasa</name>
    <dbReference type="NCBI Taxonomy" id="53372"/>
    <lineage>
        <taxon>Bacteria</taxon>
        <taxon>Bacillati</taxon>
        <taxon>Actinomycetota</taxon>
        <taxon>Actinomycetes</taxon>
        <taxon>Micromonosporales</taxon>
        <taxon>Micromonosporaceae</taxon>
        <taxon>Pilimelia</taxon>
    </lineage>
</organism>
<evidence type="ECO:0000313" key="2">
    <source>
        <dbReference type="Proteomes" id="UP000662200"/>
    </source>
</evidence>
<dbReference type="Proteomes" id="UP000662200">
    <property type="component" value="Unassembled WGS sequence"/>
</dbReference>
<proteinExistence type="predicted"/>